<dbReference type="AlphaFoldDB" id="A0AAN9KW48"/>
<proteinExistence type="predicted"/>
<evidence type="ECO:0000313" key="2">
    <source>
        <dbReference type="EMBL" id="KAK7324970.1"/>
    </source>
</evidence>
<sequence length="66" mass="7815">MKRGDSREEYLNRERRSGEDEIENQKRKWKETWQVRPKGSSPNYCELQNAALSALCCVAVRWIGTR</sequence>
<organism evidence="2 3">
    <name type="scientific">Canavalia gladiata</name>
    <name type="common">Sword bean</name>
    <name type="synonym">Dolichos gladiatus</name>
    <dbReference type="NCBI Taxonomy" id="3824"/>
    <lineage>
        <taxon>Eukaryota</taxon>
        <taxon>Viridiplantae</taxon>
        <taxon>Streptophyta</taxon>
        <taxon>Embryophyta</taxon>
        <taxon>Tracheophyta</taxon>
        <taxon>Spermatophyta</taxon>
        <taxon>Magnoliopsida</taxon>
        <taxon>eudicotyledons</taxon>
        <taxon>Gunneridae</taxon>
        <taxon>Pentapetalae</taxon>
        <taxon>rosids</taxon>
        <taxon>fabids</taxon>
        <taxon>Fabales</taxon>
        <taxon>Fabaceae</taxon>
        <taxon>Papilionoideae</taxon>
        <taxon>50 kb inversion clade</taxon>
        <taxon>NPAAA clade</taxon>
        <taxon>indigoferoid/millettioid clade</taxon>
        <taxon>Phaseoleae</taxon>
        <taxon>Canavalia</taxon>
    </lineage>
</organism>
<reference evidence="2 3" key="1">
    <citation type="submission" date="2024-01" db="EMBL/GenBank/DDBJ databases">
        <title>The genomes of 5 underutilized Papilionoideae crops provide insights into root nodulation and disease resistanc.</title>
        <authorList>
            <person name="Jiang F."/>
        </authorList>
    </citation>
    <scope>NUCLEOTIDE SEQUENCE [LARGE SCALE GENOMIC DNA]</scope>
    <source>
        <strain evidence="2">LVBAO_FW01</strain>
        <tissue evidence="2">Leaves</tissue>
    </source>
</reference>
<gene>
    <name evidence="2" type="ORF">VNO77_28965</name>
</gene>
<dbReference type="Proteomes" id="UP001367508">
    <property type="component" value="Unassembled WGS sequence"/>
</dbReference>
<dbReference type="EMBL" id="JAYMYQ010000006">
    <property type="protein sequence ID" value="KAK7324970.1"/>
    <property type="molecule type" value="Genomic_DNA"/>
</dbReference>
<keyword evidence="3" id="KW-1185">Reference proteome</keyword>
<feature type="region of interest" description="Disordered" evidence="1">
    <location>
        <begin position="1"/>
        <end position="28"/>
    </location>
</feature>
<accession>A0AAN9KW48</accession>
<name>A0AAN9KW48_CANGL</name>
<comment type="caution">
    <text evidence="2">The sequence shown here is derived from an EMBL/GenBank/DDBJ whole genome shotgun (WGS) entry which is preliminary data.</text>
</comment>
<evidence type="ECO:0000313" key="3">
    <source>
        <dbReference type="Proteomes" id="UP001367508"/>
    </source>
</evidence>
<protein>
    <submittedName>
        <fullName evidence="2">Uncharacterized protein</fullName>
    </submittedName>
</protein>
<evidence type="ECO:0000256" key="1">
    <source>
        <dbReference type="SAM" id="MobiDB-lite"/>
    </source>
</evidence>